<dbReference type="AlphaFoldDB" id="K7YJV5"/>
<dbReference type="EMBL" id="CP002930">
    <property type="protein sequence ID" value="AFX99940.1"/>
    <property type="molecule type" value="Genomic_DNA"/>
</dbReference>
<dbReference type="PATRIC" id="fig|1069642.3.peg.226"/>
<dbReference type="HOGENOM" id="CLU_588835_0_0_7"/>
<evidence type="ECO:0000313" key="1">
    <source>
        <dbReference type="EMBL" id="AFX99940.1"/>
    </source>
</evidence>
<name>K7YJV5_BDEBC</name>
<dbReference type="KEGG" id="bbat:Bdt_0232"/>
<evidence type="ECO:0000313" key="2">
    <source>
        <dbReference type="Proteomes" id="UP000010074"/>
    </source>
</evidence>
<dbReference type="Proteomes" id="UP000010074">
    <property type="component" value="Chromosome"/>
</dbReference>
<organism evidence="1 2">
    <name type="scientific">Bdellovibrio bacteriovorus str. Tiberius</name>
    <dbReference type="NCBI Taxonomy" id="1069642"/>
    <lineage>
        <taxon>Bacteria</taxon>
        <taxon>Pseudomonadati</taxon>
        <taxon>Bdellovibrionota</taxon>
        <taxon>Bdellovibrionia</taxon>
        <taxon>Bdellovibrionales</taxon>
        <taxon>Pseudobdellovibrionaceae</taxon>
        <taxon>Bdellovibrio</taxon>
    </lineage>
</organism>
<gene>
    <name evidence="1" type="ORF">Bdt_0232</name>
</gene>
<sequence>MIKQLKSKLSQSALEHEYAGIDQDGVYLPKSLKMLSGEDLRTALRGVQCAWQRTTMGKGIYSTDSVTTDACTHKEFLEFLVLVWLRRFNFVLAQHLNPIFVRVSKSQNFCLGYVDYSKFEIESELGQTAFNCVYSELTFDRAEFRVIKDGYVQFVNHLIALGLNTKSIVRECTNGLQIVKDIPKSSDPISNAHNVRLRSGIDIMKNPSSIELPVKMMSLTEVIDFFSHYLMYGIKGVSKDKFRFKGLLFNLNYLLEIVLRCSLRSLYSDYSLQTEVFKDDEINEIQVIRNGQVVRYRNMRPDCQGVFSEFHPSVPKKLAKDFKNSIYLFDAKHKVLVKDQQVEDTKRNDLYQIVSYARTHNNRLSLQSFYGLVCLDEVTGIVPYGDILQGRYIRFGSDSNALTNKIIYDENEFDIFQIPINFAQLLFDVGSVATNEEVDKIFFLFGVELLSSIQETKTALRSAA</sequence>
<reference evidence="1 2" key="1">
    <citation type="journal article" date="2012" name="BMC Genomics">
        <title>Genome analysis of a simultaneously predatory and prey-independent, novel Bdellovibrio bacteriovorus from the River Tiber, supports in silico predictions of both ancient and recent lateral gene transfer from diverse bacteria.</title>
        <authorList>
            <person name="Hobley L."/>
            <person name="Lerner T.R."/>
            <person name="Williams L.E."/>
            <person name="Lambert C."/>
            <person name="Till R."/>
            <person name="Milner D.S."/>
            <person name="Basford S.M."/>
            <person name="Capeness M.J."/>
            <person name="Fenton A.K."/>
            <person name="Atterbury R.J."/>
            <person name="Harris M.A."/>
            <person name="Sockett R.E."/>
        </authorList>
    </citation>
    <scope>NUCLEOTIDE SEQUENCE [LARGE SCALE GENOMIC DNA]</scope>
    <source>
        <strain evidence="1 2">Tiberius</strain>
    </source>
</reference>
<dbReference type="InterPro" id="IPR019292">
    <property type="entry name" value="McrC"/>
</dbReference>
<dbReference type="Pfam" id="PF10117">
    <property type="entry name" value="McrBC"/>
    <property type="match status" value="1"/>
</dbReference>
<dbReference type="STRING" id="1069642.Bdt_0232"/>
<accession>K7YJV5</accession>
<dbReference type="RefSeq" id="WP_015089427.1">
    <property type="nucleotide sequence ID" value="NC_019567.1"/>
</dbReference>
<proteinExistence type="predicted"/>
<protein>
    <submittedName>
        <fullName evidence="1">Putative 5-methylcytosine restriction system component MrcC</fullName>
    </submittedName>
</protein>